<organism evidence="7 8">
    <name type="scientific">Camelina sativa</name>
    <name type="common">False flax</name>
    <name type="synonym">Myagrum sativum</name>
    <dbReference type="NCBI Taxonomy" id="90675"/>
    <lineage>
        <taxon>Eukaryota</taxon>
        <taxon>Viridiplantae</taxon>
        <taxon>Streptophyta</taxon>
        <taxon>Embryophyta</taxon>
        <taxon>Tracheophyta</taxon>
        <taxon>Spermatophyta</taxon>
        <taxon>Magnoliopsida</taxon>
        <taxon>eudicotyledons</taxon>
        <taxon>Gunneridae</taxon>
        <taxon>Pentapetalae</taxon>
        <taxon>rosids</taxon>
        <taxon>malvids</taxon>
        <taxon>Brassicales</taxon>
        <taxon>Brassicaceae</taxon>
        <taxon>Camelineae</taxon>
        <taxon>Camelina</taxon>
    </lineage>
</organism>
<evidence type="ECO:0000313" key="7">
    <source>
        <dbReference type="Proteomes" id="UP000694864"/>
    </source>
</evidence>
<gene>
    <name evidence="8" type="primary">LOC104754192</name>
</gene>
<feature type="domain" description="NAC" evidence="6">
    <location>
        <begin position="8"/>
        <end position="159"/>
    </location>
</feature>
<evidence type="ECO:0000256" key="5">
    <source>
        <dbReference type="ARBA" id="ARBA00023242"/>
    </source>
</evidence>
<evidence type="ECO:0000256" key="1">
    <source>
        <dbReference type="ARBA" id="ARBA00004123"/>
    </source>
</evidence>
<evidence type="ECO:0000259" key="6">
    <source>
        <dbReference type="PROSITE" id="PS51005"/>
    </source>
</evidence>
<reference evidence="8" key="2">
    <citation type="submission" date="2025-08" db="UniProtKB">
        <authorList>
            <consortium name="RefSeq"/>
        </authorList>
    </citation>
    <scope>IDENTIFICATION</scope>
    <source>
        <tissue evidence="8">Leaf</tissue>
    </source>
</reference>
<reference evidence="7" key="1">
    <citation type="journal article" date="2014" name="Nat. Commun.">
        <title>The emerging biofuel crop Camelina sativa retains a highly undifferentiated hexaploid genome structure.</title>
        <authorList>
            <person name="Kagale S."/>
            <person name="Koh C."/>
            <person name="Nixon J."/>
            <person name="Bollina V."/>
            <person name="Clarke W.E."/>
            <person name="Tuteja R."/>
            <person name="Spillane C."/>
            <person name="Robinson S.J."/>
            <person name="Links M.G."/>
            <person name="Clarke C."/>
            <person name="Higgins E.E."/>
            <person name="Huebert T."/>
            <person name="Sharpe A.G."/>
            <person name="Parkin I.A."/>
        </authorList>
    </citation>
    <scope>NUCLEOTIDE SEQUENCE [LARGE SCALE GENOMIC DNA]</scope>
    <source>
        <strain evidence="7">cv. DH55</strain>
    </source>
</reference>
<dbReference type="PANTHER" id="PTHR31989">
    <property type="entry name" value="NAC DOMAIN-CONTAINING PROTEIN 82-RELATED"/>
    <property type="match status" value="1"/>
</dbReference>
<keyword evidence="2" id="KW-0805">Transcription regulation</keyword>
<dbReference type="GeneID" id="104754192"/>
<keyword evidence="4" id="KW-0804">Transcription</keyword>
<dbReference type="SUPFAM" id="SSF101941">
    <property type="entry name" value="NAC domain"/>
    <property type="match status" value="1"/>
</dbReference>
<sequence>MSLSKVAYPIGVRFRLTEEEIFYYLRVKNLESNTSLVDEVISTVNICSSDPWHLPSMATTIVETTDLFWYFFGRIENKYNKGDIQSRRTQSGFWKKTGKTIDIKRKSGNCEKIGEKRVLMFYLKGGSKSKWVMHEYHATFPYSPPNQMMTYTLCKVKFKGEMREIEESRTLYPAPMNNNDNNIGGLIIKNPCQITGSPLDLDALDWVMDDILSPDFVGLAADDDDEQSKGVYMEEYNRYRPKKPLTGVFSDNSSDSDSISPTTSFVSYEQSSIQTSSTCDSFGSSNQIITDLLPESPTSPVKETPVKKKKTYDDDALGTEIGERNKLGQVMMIKNKKAGFFCRMIQKFVKIIQLCSSN</sequence>
<dbReference type="RefSeq" id="XP_010474631.1">
    <property type="nucleotide sequence ID" value="XM_010476329.2"/>
</dbReference>
<name>A0ABM0WQ93_CAMSA</name>
<dbReference type="Proteomes" id="UP000694864">
    <property type="component" value="Chromosome 17"/>
</dbReference>
<dbReference type="InterPro" id="IPR003441">
    <property type="entry name" value="NAC-dom"/>
</dbReference>
<evidence type="ECO:0000256" key="3">
    <source>
        <dbReference type="ARBA" id="ARBA00023125"/>
    </source>
</evidence>
<proteinExistence type="predicted"/>
<dbReference type="PROSITE" id="PS51005">
    <property type="entry name" value="NAC"/>
    <property type="match status" value="1"/>
</dbReference>
<evidence type="ECO:0000256" key="4">
    <source>
        <dbReference type="ARBA" id="ARBA00023163"/>
    </source>
</evidence>
<keyword evidence="5" id="KW-0539">Nucleus</keyword>
<dbReference type="InterPro" id="IPR036093">
    <property type="entry name" value="NAC_dom_sf"/>
</dbReference>
<comment type="subcellular location">
    <subcellularLocation>
        <location evidence="1">Nucleus</location>
    </subcellularLocation>
</comment>
<accession>A0ABM0WQ93</accession>
<evidence type="ECO:0000256" key="2">
    <source>
        <dbReference type="ARBA" id="ARBA00023015"/>
    </source>
</evidence>
<protein>
    <submittedName>
        <fullName evidence="8">NAC domain-containing protein 5-like isoform X1</fullName>
    </submittedName>
</protein>
<dbReference type="Gene3D" id="2.170.150.80">
    <property type="entry name" value="NAC domain"/>
    <property type="match status" value="1"/>
</dbReference>
<evidence type="ECO:0000313" key="8">
    <source>
        <dbReference type="RefSeq" id="XP_010474631.1"/>
    </source>
</evidence>
<dbReference type="Pfam" id="PF02365">
    <property type="entry name" value="NAM"/>
    <property type="match status" value="1"/>
</dbReference>
<keyword evidence="7" id="KW-1185">Reference proteome</keyword>
<keyword evidence="3" id="KW-0238">DNA-binding</keyword>